<gene>
    <name evidence="7" type="primary">CSON009284</name>
</gene>
<dbReference type="Gene3D" id="3.30.200.20">
    <property type="entry name" value="Phosphorylase Kinase, domain 1"/>
    <property type="match status" value="1"/>
</dbReference>
<dbReference type="AlphaFoldDB" id="A0A336MXR1"/>
<dbReference type="EMBL" id="UFQS01003664">
    <property type="protein sequence ID" value="SSX15847.1"/>
    <property type="molecule type" value="Genomic_DNA"/>
</dbReference>
<keyword evidence="1" id="KW-0444">Lipid biosynthesis</keyword>
<dbReference type="SUPFAM" id="SSF56112">
    <property type="entry name" value="Protein kinase-like (PK-like)"/>
    <property type="match status" value="1"/>
</dbReference>
<dbReference type="GO" id="GO:0005737">
    <property type="term" value="C:cytoplasm"/>
    <property type="evidence" value="ECO:0007669"/>
    <property type="project" value="TreeGrafter"/>
</dbReference>
<dbReference type="OMA" id="PMIWTKT"/>
<dbReference type="GO" id="GO:0006646">
    <property type="term" value="P:phosphatidylethanolamine biosynthetic process"/>
    <property type="evidence" value="ECO:0007669"/>
    <property type="project" value="TreeGrafter"/>
</dbReference>
<dbReference type="EC" id="2.7.1.82" evidence="5"/>
<evidence type="ECO:0000256" key="4">
    <source>
        <dbReference type="ARBA" id="ARBA00038211"/>
    </source>
</evidence>
<protein>
    <recommendedName>
        <fullName evidence="5">ethanolamine kinase</fullName>
        <ecNumber evidence="5">2.7.1.82</ecNumber>
    </recommendedName>
</protein>
<organism evidence="7">
    <name type="scientific">Culicoides sonorensis</name>
    <name type="common">Biting midge</name>
    <dbReference type="NCBI Taxonomy" id="179676"/>
    <lineage>
        <taxon>Eukaryota</taxon>
        <taxon>Metazoa</taxon>
        <taxon>Ecdysozoa</taxon>
        <taxon>Arthropoda</taxon>
        <taxon>Hexapoda</taxon>
        <taxon>Insecta</taxon>
        <taxon>Pterygota</taxon>
        <taxon>Neoptera</taxon>
        <taxon>Endopterygota</taxon>
        <taxon>Diptera</taxon>
        <taxon>Nematocera</taxon>
        <taxon>Chironomoidea</taxon>
        <taxon>Ceratopogonidae</taxon>
        <taxon>Ceratopogoninae</taxon>
        <taxon>Culicoides</taxon>
        <taxon>Monoculicoides</taxon>
    </lineage>
</organism>
<evidence type="ECO:0000313" key="7">
    <source>
        <dbReference type="EMBL" id="SSX35192.1"/>
    </source>
</evidence>
<accession>A0A336MXR1</accession>
<name>A0A336MXR1_CULSO</name>
<keyword evidence="2" id="KW-1208">Phospholipid metabolism</keyword>
<reference evidence="6" key="1">
    <citation type="submission" date="2018-04" db="EMBL/GenBank/DDBJ databases">
        <authorList>
            <person name="Go L.Y."/>
            <person name="Mitchell J.A."/>
        </authorList>
    </citation>
    <scope>NUCLEOTIDE SEQUENCE</scope>
    <source>
        <tissue evidence="6">Whole organism</tissue>
    </source>
</reference>
<comment type="pathway">
    <text evidence="3">Phospholipid metabolism; phosphatidylethanolamine biosynthesis; phosphatidylethanolamine from ethanolamine: step 1/3.</text>
</comment>
<evidence type="ECO:0000256" key="3">
    <source>
        <dbReference type="ARBA" id="ARBA00037883"/>
    </source>
</evidence>
<keyword evidence="1" id="KW-0443">Lipid metabolism</keyword>
<proteinExistence type="inferred from homology"/>
<dbReference type="VEuPathDB" id="VectorBase:CSON009284"/>
<reference evidence="7" key="2">
    <citation type="submission" date="2018-07" db="EMBL/GenBank/DDBJ databases">
        <authorList>
            <person name="Quirk P.G."/>
            <person name="Krulwich T.A."/>
        </authorList>
    </citation>
    <scope>NUCLEOTIDE SEQUENCE</scope>
</reference>
<evidence type="ECO:0000256" key="2">
    <source>
        <dbReference type="ARBA" id="ARBA00023264"/>
    </source>
</evidence>
<dbReference type="PANTHER" id="PTHR22603">
    <property type="entry name" value="CHOLINE/ETHANOALAMINE KINASE"/>
    <property type="match status" value="1"/>
</dbReference>
<evidence type="ECO:0000256" key="5">
    <source>
        <dbReference type="ARBA" id="ARBA00038874"/>
    </source>
</evidence>
<dbReference type="InterPro" id="IPR011009">
    <property type="entry name" value="Kinase-like_dom_sf"/>
</dbReference>
<sequence length="395" mass="45789">MASIESESCHSNGINGHDLKCSVAKSDEIVAKINLSIDENNVLDGAREVLKVIRPQWNSNDIKFKLFTDGITNKLVGCFHDTTRQNGLNHSPEAFIKANKFNNNKISDVVLIRIYGNKTDLLIDRKAETRNIKLLHRYGYAPKLYATFCNGLAYEYVPGNTLNVETVKDPKVWPLVARQMAKMHKIRLEETGVKVNEPMLWGKMQQFFKLVPKRFSDPEKQKKFEELFPSLDALMLDFSSLYDHLLKTDSPLVFCHNDLLLGNVIYTEEEEKVTFIDYEYAACNFQGFDIGNHFTEYAGVDEIDYDRYPSKEYQKNWLRVYLEEFKAPESVTDQEIEHLYATVNKFALASHYFWTIWALIQAEHSTIDFDFMEFGFMRYSEYLAKKDAFLSLSLS</sequence>
<dbReference type="Pfam" id="PF01633">
    <property type="entry name" value="Choline_kinase"/>
    <property type="match status" value="1"/>
</dbReference>
<dbReference type="Gene3D" id="3.90.1200.10">
    <property type="match status" value="1"/>
</dbReference>
<comment type="similarity">
    <text evidence="4">Belongs to the choline/ethanolamine kinase family.</text>
</comment>
<evidence type="ECO:0000256" key="1">
    <source>
        <dbReference type="ARBA" id="ARBA00023209"/>
    </source>
</evidence>
<dbReference type="GO" id="GO:0004305">
    <property type="term" value="F:ethanolamine kinase activity"/>
    <property type="evidence" value="ECO:0007669"/>
    <property type="project" value="UniProtKB-EC"/>
</dbReference>
<evidence type="ECO:0000313" key="6">
    <source>
        <dbReference type="EMBL" id="SSX15847.1"/>
    </source>
</evidence>
<keyword evidence="1" id="KW-0594">Phospholipid biosynthesis</keyword>
<dbReference type="PANTHER" id="PTHR22603:SF66">
    <property type="entry name" value="ETHANOLAMINE KINASE"/>
    <property type="match status" value="1"/>
</dbReference>
<dbReference type="EMBL" id="UFQT01003664">
    <property type="protein sequence ID" value="SSX35192.1"/>
    <property type="molecule type" value="Genomic_DNA"/>
</dbReference>
<dbReference type="CDD" id="cd05157">
    <property type="entry name" value="ETNK_euk"/>
    <property type="match status" value="1"/>
</dbReference>